<dbReference type="PANTHER" id="PTHR21100">
    <property type="entry name" value="PREFOLDIN SUBUNIT 4"/>
    <property type="match status" value="1"/>
</dbReference>
<evidence type="ECO:0000256" key="2">
    <source>
        <dbReference type="ARBA" id="ARBA00011695"/>
    </source>
</evidence>
<comment type="function">
    <text evidence="4 5">Binds specifically to cytosolic chaperonin (c-CPN) and transfers target proteins to it. Binds to nascent polypeptide chain and promotes folding in an environment in which there are many competing pathways for nonnative proteins.</text>
</comment>
<comment type="subunit">
    <text evidence="2 5">Heterohexamer of two PFD-alpha type and four PFD-beta type subunits.</text>
</comment>
<dbReference type="Pfam" id="PF01920">
    <property type="entry name" value="Prefoldin_2"/>
    <property type="match status" value="1"/>
</dbReference>
<evidence type="ECO:0000313" key="7">
    <source>
        <dbReference type="EMBL" id="KAK8376793.1"/>
    </source>
</evidence>
<comment type="caution">
    <text evidence="7">The sequence shown here is derived from an EMBL/GenBank/DDBJ whole genome shotgun (WGS) entry which is preliminary data.</text>
</comment>
<dbReference type="PIRSF" id="PIRSF016477">
    <property type="entry name" value="Prefoldin_subunit_4"/>
    <property type="match status" value="1"/>
</dbReference>
<dbReference type="Gene3D" id="1.10.287.370">
    <property type="match status" value="1"/>
</dbReference>
<evidence type="ECO:0000256" key="4">
    <source>
        <dbReference type="ARBA" id="ARBA00024667"/>
    </source>
</evidence>
<keyword evidence="8" id="KW-1185">Reference proteome</keyword>
<dbReference type="Proteomes" id="UP001487740">
    <property type="component" value="Unassembled WGS sequence"/>
</dbReference>
<evidence type="ECO:0000256" key="6">
    <source>
        <dbReference type="SAM" id="Coils"/>
    </source>
</evidence>
<dbReference type="AlphaFoldDB" id="A0AAW0SNR7"/>
<sequence>MTTVPQREVSVNKPSTVTKLDSDVHITYEDQQKINRFARCNARHGDIKEELKIKENDLQNLQDAEDEMMIALDSDEKVPFMVGEVFIMKSQEEAQEAIGAQRETLQEEISGLNSRSSELQDTMTQLKGDLYAKFGNNINLEPEEE</sequence>
<dbReference type="InterPro" id="IPR016661">
    <property type="entry name" value="PFDN4"/>
</dbReference>
<dbReference type="FunFam" id="1.10.287.370:FF:000005">
    <property type="entry name" value="Prefoldin subunit 4"/>
    <property type="match status" value="1"/>
</dbReference>
<comment type="similarity">
    <text evidence="1 5">Belongs to the prefoldin subunit beta family.</text>
</comment>
<protein>
    <recommendedName>
        <fullName evidence="5">Prefoldin subunit 4</fullName>
    </recommendedName>
</protein>
<keyword evidence="6" id="KW-0175">Coiled coil</keyword>
<evidence type="ECO:0000256" key="1">
    <source>
        <dbReference type="ARBA" id="ARBA00008045"/>
    </source>
</evidence>
<organism evidence="7 8">
    <name type="scientific">Scylla paramamosain</name>
    <name type="common">Mud crab</name>
    <dbReference type="NCBI Taxonomy" id="85552"/>
    <lineage>
        <taxon>Eukaryota</taxon>
        <taxon>Metazoa</taxon>
        <taxon>Ecdysozoa</taxon>
        <taxon>Arthropoda</taxon>
        <taxon>Crustacea</taxon>
        <taxon>Multicrustacea</taxon>
        <taxon>Malacostraca</taxon>
        <taxon>Eumalacostraca</taxon>
        <taxon>Eucarida</taxon>
        <taxon>Decapoda</taxon>
        <taxon>Pleocyemata</taxon>
        <taxon>Brachyura</taxon>
        <taxon>Eubrachyura</taxon>
        <taxon>Portunoidea</taxon>
        <taxon>Portunidae</taxon>
        <taxon>Portuninae</taxon>
        <taxon>Scylla</taxon>
    </lineage>
</organism>
<dbReference type="InterPro" id="IPR009053">
    <property type="entry name" value="Prefoldin"/>
</dbReference>
<evidence type="ECO:0000313" key="8">
    <source>
        <dbReference type="Proteomes" id="UP001487740"/>
    </source>
</evidence>
<dbReference type="GO" id="GO:0005737">
    <property type="term" value="C:cytoplasm"/>
    <property type="evidence" value="ECO:0007669"/>
    <property type="project" value="TreeGrafter"/>
</dbReference>
<gene>
    <name evidence="7" type="ORF">O3P69_010009</name>
</gene>
<dbReference type="CDD" id="cd23165">
    <property type="entry name" value="Prefoldin_4"/>
    <property type="match status" value="1"/>
</dbReference>
<reference evidence="7 8" key="1">
    <citation type="submission" date="2023-03" db="EMBL/GenBank/DDBJ databases">
        <title>High-quality genome of Scylla paramamosain provides insights in environmental adaptation.</title>
        <authorList>
            <person name="Zhang L."/>
        </authorList>
    </citation>
    <scope>NUCLEOTIDE SEQUENCE [LARGE SCALE GENOMIC DNA]</scope>
    <source>
        <strain evidence="7">LZ_2023a</strain>
        <tissue evidence="7">Muscle</tissue>
    </source>
</reference>
<dbReference type="InterPro" id="IPR002777">
    <property type="entry name" value="PFD_beta-like"/>
</dbReference>
<dbReference type="GO" id="GO:0051082">
    <property type="term" value="F:unfolded protein binding"/>
    <property type="evidence" value="ECO:0007669"/>
    <property type="project" value="InterPro"/>
</dbReference>
<dbReference type="SUPFAM" id="SSF46579">
    <property type="entry name" value="Prefoldin"/>
    <property type="match status" value="1"/>
</dbReference>
<dbReference type="EMBL" id="JARAKH010000048">
    <property type="protein sequence ID" value="KAK8376793.1"/>
    <property type="molecule type" value="Genomic_DNA"/>
</dbReference>
<accession>A0AAW0SNR7</accession>
<feature type="coiled-coil region" evidence="6">
    <location>
        <begin position="44"/>
        <end position="122"/>
    </location>
</feature>
<proteinExistence type="inferred from homology"/>
<dbReference type="GO" id="GO:0016272">
    <property type="term" value="C:prefoldin complex"/>
    <property type="evidence" value="ECO:0007669"/>
    <property type="project" value="UniProtKB-UniRule"/>
</dbReference>
<name>A0AAW0SNR7_SCYPA</name>
<keyword evidence="3 5" id="KW-0143">Chaperone</keyword>
<dbReference type="PANTHER" id="PTHR21100:SF9">
    <property type="entry name" value="PREFOLDIN SUBUNIT 4"/>
    <property type="match status" value="1"/>
</dbReference>
<evidence type="ECO:0000256" key="3">
    <source>
        <dbReference type="ARBA" id="ARBA00023186"/>
    </source>
</evidence>
<dbReference type="GO" id="GO:0006457">
    <property type="term" value="P:protein folding"/>
    <property type="evidence" value="ECO:0007669"/>
    <property type="project" value="UniProtKB-UniRule"/>
</dbReference>
<evidence type="ECO:0000256" key="5">
    <source>
        <dbReference type="PIRNR" id="PIRNR016477"/>
    </source>
</evidence>